<feature type="transmembrane region" description="Helical" evidence="5">
    <location>
        <begin position="376"/>
        <end position="409"/>
    </location>
</feature>
<name>A0A2U1FRG3_9PSEU</name>
<evidence type="ECO:0000256" key="3">
    <source>
        <dbReference type="ARBA" id="ARBA00022989"/>
    </source>
</evidence>
<dbReference type="Proteomes" id="UP000245639">
    <property type="component" value="Unassembled WGS sequence"/>
</dbReference>
<protein>
    <submittedName>
        <fullName evidence="7">Amino acid/polyamine/organocation transporter (APC superfamily)</fullName>
    </submittedName>
</protein>
<evidence type="ECO:0000313" key="7">
    <source>
        <dbReference type="EMBL" id="PVZ14765.1"/>
    </source>
</evidence>
<feature type="transmembrane region" description="Helical" evidence="5">
    <location>
        <begin position="12"/>
        <end position="33"/>
    </location>
</feature>
<dbReference type="InterPro" id="IPR004841">
    <property type="entry name" value="AA-permease/SLC12A_dom"/>
</dbReference>
<dbReference type="Pfam" id="PF00324">
    <property type="entry name" value="AA_permease"/>
    <property type="match status" value="1"/>
</dbReference>
<dbReference type="PANTHER" id="PTHR42770">
    <property type="entry name" value="AMINO ACID TRANSPORTER-RELATED"/>
    <property type="match status" value="1"/>
</dbReference>
<reference evidence="7 8" key="1">
    <citation type="submission" date="2018-04" db="EMBL/GenBank/DDBJ databases">
        <title>Genomic Encyclopedia of Type Strains, Phase IV (KMG-IV): sequencing the most valuable type-strain genomes for metagenomic binning, comparative biology and taxonomic classification.</title>
        <authorList>
            <person name="Goeker M."/>
        </authorList>
    </citation>
    <scope>NUCLEOTIDE SEQUENCE [LARGE SCALE GENOMIC DNA]</scope>
    <source>
        <strain evidence="7 8">DSM 45771</strain>
    </source>
</reference>
<evidence type="ECO:0000256" key="1">
    <source>
        <dbReference type="ARBA" id="ARBA00004141"/>
    </source>
</evidence>
<dbReference type="PIRSF" id="PIRSF006060">
    <property type="entry name" value="AA_transporter"/>
    <property type="match status" value="1"/>
</dbReference>
<keyword evidence="4 5" id="KW-0472">Membrane</keyword>
<feature type="transmembrane region" description="Helical" evidence="5">
    <location>
        <begin position="119"/>
        <end position="136"/>
    </location>
</feature>
<comment type="subcellular location">
    <subcellularLocation>
        <location evidence="1">Membrane</location>
        <topology evidence="1">Multi-pass membrane protein</topology>
    </subcellularLocation>
</comment>
<evidence type="ECO:0000256" key="5">
    <source>
        <dbReference type="SAM" id="Phobius"/>
    </source>
</evidence>
<dbReference type="PANTHER" id="PTHR42770:SF7">
    <property type="entry name" value="MEMBRANE PROTEIN"/>
    <property type="match status" value="1"/>
</dbReference>
<proteinExistence type="predicted"/>
<feature type="transmembrane region" description="Helical" evidence="5">
    <location>
        <begin position="325"/>
        <end position="356"/>
    </location>
</feature>
<dbReference type="GO" id="GO:0016020">
    <property type="term" value="C:membrane"/>
    <property type="evidence" value="ECO:0007669"/>
    <property type="project" value="UniProtKB-SubCell"/>
</dbReference>
<dbReference type="OrthoDB" id="259687at2"/>
<keyword evidence="2 5" id="KW-0812">Transmembrane</keyword>
<evidence type="ECO:0000259" key="6">
    <source>
        <dbReference type="Pfam" id="PF00324"/>
    </source>
</evidence>
<keyword evidence="3 5" id="KW-1133">Transmembrane helix</keyword>
<dbReference type="Gene3D" id="1.20.1740.10">
    <property type="entry name" value="Amino acid/polyamine transporter I"/>
    <property type="match status" value="1"/>
</dbReference>
<keyword evidence="8" id="KW-1185">Reference proteome</keyword>
<dbReference type="AlphaFoldDB" id="A0A2U1FRG3"/>
<sequence length="419" mass="42782">MTDHAGLVRRLGVADAVVIGLGSMIGAGVFSAFAPAAAAAGGGLLIGLAIAAVVAYCNATSSAQLAAQYPTSGGTYVYGRERLGDWWGFLAGWGFVIGKTASCAAMALTFAAYTVPPAWQRPTAVAAVLVLAAVNYRGITRTARLTRVIVVVVLLALAVVVAAALLGGQAGPDDAAPLWSPGAAGPYGVLQSAGLLFFAFAGYARIATLGEEVRDPERTIPRSIVIALAVAVAVYALVAVTVLLALGPERLAVSRAPLADAVAVGSWGWALPVVAVGGAAATLGALLALIAGVGRTTLAMARQADLPRWVAAVHPRHQVPHRAEITVAVVVCLLVLTTDLRGAIGFSSFGVLLYYLVANLSAFTQPPDQRRFPRWLQVLGAAGCLLLVATLPWQAVLAGLAVFAVGIAYRLARLAGPGT</sequence>
<evidence type="ECO:0000256" key="4">
    <source>
        <dbReference type="ARBA" id="ARBA00023136"/>
    </source>
</evidence>
<comment type="caution">
    <text evidence="7">The sequence shown here is derived from an EMBL/GenBank/DDBJ whole genome shotgun (WGS) entry which is preliminary data.</text>
</comment>
<evidence type="ECO:0000313" key="8">
    <source>
        <dbReference type="Proteomes" id="UP000245639"/>
    </source>
</evidence>
<feature type="transmembrane region" description="Helical" evidence="5">
    <location>
        <begin position="224"/>
        <end position="247"/>
    </location>
</feature>
<feature type="domain" description="Amino acid permease/ SLC12A" evidence="6">
    <location>
        <begin position="16"/>
        <end position="404"/>
    </location>
</feature>
<gene>
    <name evidence="7" type="ORF">C8D89_101633</name>
</gene>
<dbReference type="GO" id="GO:0055085">
    <property type="term" value="P:transmembrane transport"/>
    <property type="evidence" value="ECO:0007669"/>
    <property type="project" value="InterPro"/>
</dbReference>
<feature type="transmembrane region" description="Helical" evidence="5">
    <location>
        <begin position="148"/>
        <end position="167"/>
    </location>
</feature>
<dbReference type="RefSeq" id="WP_116706556.1">
    <property type="nucleotide sequence ID" value="NZ_QEKW01000001.1"/>
</dbReference>
<feature type="transmembrane region" description="Helical" evidence="5">
    <location>
        <begin position="86"/>
        <end position="113"/>
    </location>
</feature>
<dbReference type="InterPro" id="IPR050367">
    <property type="entry name" value="APC_superfamily"/>
</dbReference>
<accession>A0A2U1FRG3</accession>
<organism evidence="7 8">
    <name type="scientific">Actinomycetospora cinnamomea</name>
    <dbReference type="NCBI Taxonomy" id="663609"/>
    <lineage>
        <taxon>Bacteria</taxon>
        <taxon>Bacillati</taxon>
        <taxon>Actinomycetota</taxon>
        <taxon>Actinomycetes</taxon>
        <taxon>Pseudonocardiales</taxon>
        <taxon>Pseudonocardiaceae</taxon>
        <taxon>Actinomycetospora</taxon>
    </lineage>
</organism>
<feature type="transmembrane region" description="Helical" evidence="5">
    <location>
        <begin position="39"/>
        <end position="59"/>
    </location>
</feature>
<dbReference type="EMBL" id="QEKW01000001">
    <property type="protein sequence ID" value="PVZ14765.1"/>
    <property type="molecule type" value="Genomic_DNA"/>
</dbReference>
<feature type="transmembrane region" description="Helical" evidence="5">
    <location>
        <begin position="267"/>
        <end position="293"/>
    </location>
</feature>
<feature type="transmembrane region" description="Helical" evidence="5">
    <location>
        <begin position="187"/>
        <end position="204"/>
    </location>
</feature>
<evidence type="ECO:0000256" key="2">
    <source>
        <dbReference type="ARBA" id="ARBA00022692"/>
    </source>
</evidence>